<evidence type="ECO:0000259" key="7">
    <source>
        <dbReference type="PROSITE" id="PS50157"/>
    </source>
</evidence>
<evidence type="ECO:0000256" key="3">
    <source>
        <dbReference type="ARBA" id="ARBA00022771"/>
    </source>
</evidence>
<protein>
    <recommendedName>
        <fullName evidence="7">C2H2-type domain-containing protein</fullName>
    </recommendedName>
</protein>
<feature type="domain" description="C2H2-type" evidence="7">
    <location>
        <begin position="227"/>
        <end position="254"/>
    </location>
</feature>
<name>A0A8K0CSE9_IGNLU</name>
<keyword evidence="2" id="KW-0677">Repeat</keyword>
<dbReference type="PANTHER" id="PTHR24379:SF121">
    <property type="entry name" value="C2H2-TYPE DOMAIN-CONTAINING PROTEIN"/>
    <property type="match status" value="1"/>
</dbReference>
<dbReference type="OrthoDB" id="10004641at2759"/>
<reference evidence="8" key="1">
    <citation type="submission" date="2019-08" db="EMBL/GenBank/DDBJ databases">
        <title>The genome of the North American firefly Photinus pyralis.</title>
        <authorList>
            <consortium name="Photinus pyralis genome working group"/>
            <person name="Fallon T.R."/>
            <person name="Sander Lower S.E."/>
            <person name="Weng J.-K."/>
        </authorList>
    </citation>
    <scope>NUCLEOTIDE SEQUENCE</scope>
    <source>
        <strain evidence="8">TRF0915ILg1</strain>
        <tissue evidence="8">Whole body</tissue>
    </source>
</reference>
<keyword evidence="4" id="KW-0862">Zinc</keyword>
<proteinExistence type="predicted"/>
<keyword evidence="1" id="KW-0479">Metal-binding</keyword>
<dbReference type="AlphaFoldDB" id="A0A8K0CSE9"/>
<dbReference type="EMBL" id="VTPC01008528">
    <property type="protein sequence ID" value="KAF2892745.1"/>
    <property type="molecule type" value="Genomic_DNA"/>
</dbReference>
<comment type="caution">
    <text evidence="8">The sequence shown here is derived from an EMBL/GenBank/DDBJ whole genome shotgun (WGS) entry which is preliminary data.</text>
</comment>
<dbReference type="InterPro" id="IPR036236">
    <property type="entry name" value="Znf_C2H2_sf"/>
</dbReference>
<feature type="region of interest" description="Disordered" evidence="6">
    <location>
        <begin position="324"/>
        <end position="343"/>
    </location>
</feature>
<keyword evidence="3 5" id="KW-0863">Zinc-finger</keyword>
<dbReference type="Proteomes" id="UP000801492">
    <property type="component" value="Unassembled WGS sequence"/>
</dbReference>
<dbReference type="SUPFAM" id="SSF57667">
    <property type="entry name" value="beta-beta-alpha zinc fingers"/>
    <property type="match status" value="2"/>
</dbReference>
<feature type="domain" description="C2H2-type" evidence="7">
    <location>
        <begin position="52"/>
        <end position="79"/>
    </location>
</feature>
<dbReference type="PROSITE" id="PS00028">
    <property type="entry name" value="ZINC_FINGER_C2H2_1"/>
    <property type="match status" value="1"/>
</dbReference>
<dbReference type="Gene3D" id="3.30.160.60">
    <property type="entry name" value="Classic Zinc Finger"/>
    <property type="match status" value="3"/>
</dbReference>
<evidence type="ECO:0000256" key="4">
    <source>
        <dbReference type="ARBA" id="ARBA00022833"/>
    </source>
</evidence>
<feature type="domain" description="C2H2-type" evidence="7">
    <location>
        <begin position="347"/>
        <end position="374"/>
    </location>
</feature>
<gene>
    <name evidence="8" type="ORF">ILUMI_13429</name>
</gene>
<evidence type="ECO:0000313" key="8">
    <source>
        <dbReference type="EMBL" id="KAF2892745.1"/>
    </source>
</evidence>
<feature type="domain" description="C2H2-type" evidence="7">
    <location>
        <begin position="81"/>
        <end position="109"/>
    </location>
</feature>
<dbReference type="PANTHER" id="PTHR24379">
    <property type="entry name" value="KRAB AND ZINC FINGER DOMAIN-CONTAINING"/>
    <property type="match status" value="1"/>
</dbReference>
<evidence type="ECO:0000256" key="1">
    <source>
        <dbReference type="ARBA" id="ARBA00022723"/>
    </source>
</evidence>
<dbReference type="InterPro" id="IPR013087">
    <property type="entry name" value="Znf_C2H2_type"/>
</dbReference>
<feature type="compositionally biased region" description="Basic and acidic residues" evidence="6">
    <location>
        <begin position="436"/>
        <end position="448"/>
    </location>
</feature>
<dbReference type="Pfam" id="PF00096">
    <property type="entry name" value="zf-C2H2"/>
    <property type="match status" value="1"/>
</dbReference>
<organism evidence="8 9">
    <name type="scientific">Ignelater luminosus</name>
    <name type="common">Cucubano</name>
    <name type="synonym">Pyrophorus luminosus</name>
    <dbReference type="NCBI Taxonomy" id="2038154"/>
    <lineage>
        <taxon>Eukaryota</taxon>
        <taxon>Metazoa</taxon>
        <taxon>Ecdysozoa</taxon>
        <taxon>Arthropoda</taxon>
        <taxon>Hexapoda</taxon>
        <taxon>Insecta</taxon>
        <taxon>Pterygota</taxon>
        <taxon>Neoptera</taxon>
        <taxon>Endopterygota</taxon>
        <taxon>Coleoptera</taxon>
        <taxon>Polyphaga</taxon>
        <taxon>Elateriformia</taxon>
        <taxon>Elateroidea</taxon>
        <taxon>Elateridae</taxon>
        <taxon>Agrypninae</taxon>
        <taxon>Pyrophorini</taxon>
        <taxon>Ignelater</taxon>
    </lineage>
</organism>
<evidence type="ECO:0000313" key="9">
    <source>
        <dbReference type="Proteomes" id="UP000801492"/>
    </source>
</evidence>
<feature type="region of interest" description="Disordered" evidence="6">
    <location>
        <begin position="414"/>
        <end position="448"/>
    </location>
</feature>
<evidence type="ECO:0000256" key="5">
    <source>
        <dbReference type="PROSITE-ProRule" id="PRU00042"/>
    </source>
</evidence>
<sequence length="448" mass="51224">MGQPGRGMASGLPSGAGSDRPLTTTPRKLAGGLTGYIICGAGKYRYLDEKSHKCDGCNRTYRWRRGLIQHKRYECGKEPQFSCGVCDYKSKTKGNLKQHIKETHVQKMGITLHKPSSGRHARIQDRLRPPEIVHGDSLISEKTMHEGITPLAKIPRHTNTVMTRGYNKSLIELEVGMGKWSTSKNAKHFIDLPMKIELTEVDTNTEWLNKSCRAKAKSTANKIRGHFECFQCGRSYGRKDSSQRHITYECGKEPQFQCPFCPQRCKRKTHQVRHIKRQHKDKIASHNLSVNRPWEHVLPHLALPMMLMRESMQHSMFNSLSSKLISNSSSPADPPKTRKALPDGSGFECQDCGRIYKLKSSLRNHQKWECGKEPQFKCSYCAYRAKQKMHMARHMVRRHKEIDYSSVKMEMKLSHDNMDGNGDSFDSSNRESLNNDEAKKAVEAHEKQ</sequence>
<evidence type="ECO:0000256" key="2">
    <source>
        <dbReference type="ARBA" id="ARBA00022737"/>
    </source>
</evidence>
<keyword evidence="9" id="KW-1185">Reference proteome</keyword>
<feature type="region of interest" description="Disordered" evidence="6">
    <location>
        <begin position="1"/>
        <end position="27"/>
    </location>
</feature>
<dbReference type="SMART" id="SM00355">
    <property type="entry name" value="ZnF_C2H2"/>
    <property type="match status" value="6"/>
</dbReference>
<dbReference type="GO" id="GO:0008270">
    <property type="term" value="F:zinc ion binding"/>
    <property type="evidence" value="ECO:0007669"/>
    <property type="project" value="UniProtKB-KW"/>
</dbReference>
<dbReference type="PROSITE" id="PS50157">
    <property type="entry name" value="ZINC_FINGER_C2H2_2"/>
    <property type="match status" value="4"/>
</dbReference>
<accession>A0A8K0CSE9</accession>
<evidence type="ECO:0000256" key="6">
    <source>
        <dbReference type="SAM" id="MobiDB-lite"/>
    </source>
</evidence>
<dbReference type="Pfam" id="PF13909">
    <property type="entry name" value="zf-H2C2_5"/>
    <property type="match status" value="1"/>
</dbReference>